<feature type="domain" description="Terminase large subunit-like endonuclease" evidence="1">
    <location>
        <begin position="252"/>
        <end position="502"/>
    </location>
</feature>
<organism evidence="2">
    <name type="scientific">Siphoviridae sp. ctM7c3</name>
    <dbReference type="NCBI Taxonomy" id="2826257"/>
    <lineage>
        <taxon>Viruses</taxon>
        <taxon>Duplodnaviria</taxon>
        <taxon>Heunggongvirae</taxon>
        <taxon>Uroviricota</taxon>
        <taxon>Caudoviricetes</taxon>
    </lineage>
</organism>
<dbReference type="InterPro" id="IPR046462">
    <property type="entry name" value="TerL_nuclease"/>
</dbReference>
<evidence type="ECO:0000259" key="1">
    <source>
        <dbReference type="Pfam" id="PF20441"/>
    </source>
</evidence>
<dbReference type="GO" id="GO:0004519">
    <property type="term" value="F:endonuclease activity"/>
    <property type="evidence" value="ECO:0007669"/>
    <property type="project" value="InterPro"/>
</dbReference>
<reference evidence="2" key="1">
    <citation type="journal article" date="2021" name="Proc. Natl. Acad. Sci. U.S.A.">
        <title>A Catalog of Tens of Thousands of Viruses from Human Metagenomes Reveals Hidden Associations with Chronic Diseases.</title>
        <authorList>
            <person name="Tisza M.J."/>
            <person name="Buck C.B."/>
        </authorList>
    </citation>
    <scope>NUCLEOTIDE SEQUENCE</scope>
    <source>
        <strain evidence="2">CtM7c3</strain>
    </source>
</reference>
<proteinExistence type="predicted"/>
<protein>
    <submittedName>
        <fullName evidence="2">Large Terminase</fullName>
    </submittedName>
</protein>
<dbReference type="EMBL" id="BK014785">
    <property type="protein sequence ID" value="DAD75516.1"/>
    <property type="molecule type" value="Genomic_DNA"/>
</dbReference>
<sequence>MNYEIDKRILQYLESVEAGAPRACREQIALAEHVRKCFASDDIYTDTVQLDKYLSLVKYFPYERLFPWEEFLLALWDCTYWRRTGRPRWKTLFAMVGRGAGKDGFIAFDGACSVSPYNPVSRYNVDICANNEDQAKRPMLDLVDVLETPRWEAKLDKHYYHTKEVVQGRKNKGIMKGHTNNPKGRDGLRSGKVILNEVHQYENYDNITVFITGMGKVGQPRVGFFTSNGDVSDGPLDDYLARGRRILFDGEEDDGFLPFICCLDSKEQVHDPENWPMANPSLPYLPDLQAEIREEYKEWLEHPEQNVSFLTKRFGIRSGAKEISVTDYEKIRATNQPLPDMRGWQCTVGIDYAELNDWAAVNLHFRQGERRFDINHAWICLQAKTLARIKAPWREWAKQGLVSAVDDVSIHPRLLAEYIRRAAGMYNIRMMAMDNFRWTLLSDEMKKIGFDANDKSRVKLIRPSDIMSTDPVIQACFDRGLFAWGDNPCLRWAVNNTKRVRSSRKIGSDTGNFYYAKIEAKSRKTDPFMALVASMAIEPVLGSGLPVELPPLGAISL</sequence>
<accession>A0A8S5LZV9</accession>
<dbReference type="PANTHER" id="PTHR41287">
    <property type="match status" value="1"/>
</dbReference>
<dbReference type="PANTHER" id="PTHR41287:SF1">
    <property type="entry name" value="PROTEIN YMFN"/>
    <property type="match status" value="1"/>
</dbReference>
<dbReference type="InterPro" id="IPR005021">
    <property type="entry name" value="Terminase_largesu-like"/>
</dbReference>
<dbReference type="Pfam" id="PF20441">
    <property type="entry name" value="TerL_nuclease"/>
    <property type="match status" value="1"/>
</dbReference>
<name>A0A8S5LZV9_9CAUD</name>
<evidence type="ECO:0000313" key="2">
    <source>
        <dbReference type="EMBL" id="DAD75516.1"/>
    </source>
</evidence>